<keyword evidence="7" id="KW-1185">Reference proteome</keyword>
<evidence type="ECO:0000256" key="2">
    <source>
        <dbReference type="ARBA" id="ARBA00023157"/>
    </source>
</evidence>
<organism evidence="6 7">
    <name type="scientific">Streptomyces polygonati</name>
    <dbReference type="NCBI Taxonomy" id="1617087"/>
    <lineage>
        <taxon>Bacteria</taxon>
        <taxon>Bacillati</taxon>
        <taxon>Actinomycetota</taxon>
        <taxon>Actinomycetes</taxon>
        <taxon>Kitasatosporales</taxon>
        <taxon>Streptomycetaceae</taxon>
        <taxon>Streptomyces</taxon>
    </lineage>
</organism>
<comment type="caution">
    <text evidence="6">The sequence shown here is derived from an EMBL/GenBank/DDBJ whole genome shotgun (WGS) entry which is preliminary data.</text>
</comment>
<dbReference type="RefSeq" id="WP_386437201.1">
    <property type="nucleotide sequence ID" value="NZ_JBHSBB010000035.1"/>
</dbReference>
<name>A0ABV8HVK1_9ACTN</name>
<dbReference type="InterPro" id="IPR006558">
    <property type="entry name" value="LamG-like"/>
</dbReference>
<evidence type="ECO:0000313" key="6">
    <source>
        <dbReference type="EMBL" id="MFC4036098.1"/>
    </source>
</evidence>
<proteinExistence type="predicted"/>
<dbReference type="Pfam" id="PF13385">
    <property type="entry name" value="Laminin_G_3"/>
    <property type="match status" value="1"/>
</dbReference>
<feature type="domain" description="LamG-like jellyroll fold" evidence="5">
    <location>
        <begin position="1155"/>
        <end position="1297"/>
    </location>
</feature>
<accession>A0ABV8HVK1</accession>
<dbReference type="SUPFAM" id="SSF49899">
    <property type="entry name" value="Concanavalin A-like lectins/glucanases"/>
    <property type="match status" value="1"/>
</dbReference>
<evidence type="ECO:0000256" key="4">
    <source>
        <dbReference type="SAM" id="SignalP"/>
    </source>
</evidence>
<evidence type="ECO:0000256" key="1">
    <source>
        <dbReference type="ARBA" id="ARBA00022729"/>
    </source>
</evidence>
<reference evidence="7" key="1">
    <citation type="journal article" date="2019" name="Int. J. Syst. Evol. Microbiol.">
        <title>The Global Catalogue of Microorganisms (GCM) 10K type strain sequencing project: providing services to taxonomists for standard genome sequencing and annotation.</title>
        <authorList>
            <consortium name="The Broad Institute Genomics Platform"/>
            <consortium name="The Broad Institute Genome Sequencing Center for Infectious Disease"/>
            <person name="Wu L."/>
            <person name="Ma J."/>
        </authorList>
    </citation>
    <scope>NUCLEOTIDE SEQUENCE [LARGE SCALE GENOMIC DNA]</scope>
    <source>
        <strain evidence="7">CGMCC 4.7237</strain>
    </source>
</reference>
<feature type="region of interest" description="Disordered" evidence="3">
    <location>
        <begin position="35"/>
        <end position="73"/>
    </location>
</feature>
<dbReference type="Gene3D" id="2.60.120.200">
    <property type="match status" value="1"/>
</dbReference>
<evidence type="ECO:0000256" key="3">
    <source>
        <dbReference type="SAM" id="MobiDB-lite"/>
    </source>
</evidence>
<feature type="region of interest" description="Disordered" evidence="3">
    <location>
        <begin position="1102"/>
        <end position="1124"/>
    </location>
</feature>
<evidence type="ECO:0000313" key="7">
    <source>
        <dbReference type="Proteomes" id="UP001595765"/>
    </source>
</evidence>
<feature type="chain" id="PRO_5045730913" evidence="4">
    <location>
        <begin position="39"/>
        <end position="1306"/>
    </location>
</feature>
<keyword evidence="1 4" id="KW-0732">Signal</keyword>
<feature type="compositionally biased region" description="Polar residues" evidence="3">
    <location>
        <begin position="1106"/>
        <end position="1119"/>
    </location>
</feature>
<feature type="region of interest" description="Disordered" evidence="3">
    <location>
        <begin position="265"/>
        <end position="301"/>
    </location>
</feature>
<dbReference type="SMART" id="SM00560">
    <property type="entry name" value="LamGL"/>
    <property type="match status" value="1"/>
</dbReference>
<gene>
    <name evidence="6" type="ORF">ACFO3J_32295</name>
</gene>
<protein>
    <submittedName>
        <fullName evidence="6">LamG domain-containing protein</fullName>
    </submittedName>
</protein>
<evidence type="ECO:0000259" key="5">
    <source>
        <dbReference type="SMART" id="SM00560"/>
    </source>
</evidence>
<dbReference type="InterPro" id="IPR013320">
    <property type="entry name" value="ConA-like_dom_sf"/>
</dbReference>
<dbReference type="EMBL" id="JBHSBB010000035">
    <property type="protein sequence ID" value="MFC4036098.1"/>
    <property type="molecule type" value="Genomic_DNA"/>
</dbReference>
<keyword evidence="2" id="KW-1015">Disulfide bond</keyword>
<feature type="region of interest" description="Disordered" evidence="3">
    <location>
        <begin position="442"/>
        <end position="464"/>
    </location>
</feature>
<feature type="signal peptide" evidence="4">
    <location>
        <begin position="1"/>
        <end position="38"/>
    </location>
</feature>
<dbReference type="Proteomes" id="UP001595765">
    <property type="component" value="Unassembled WGS sequence"/>
</dbReference>
<sequence>MSARSKRRRHRGRRTTGALLALALAGATLVGLAGPAQADGGSDPGQGDGHVTALPADAGPADRAMARAESSGQPVVVDALTTPYAQTTAMPDGTLSQTSTVSPTRVQLNGTWVPVDAGLKTDTDGTLSARAPLNPLTLSGGGDTALATLSSPTGKSLSVTMPFPLPVPSITGDTAHYADVLPDVDLDVTATELGGIREVLIVKTATAATNPALATLRLGTSGAGLTMQADSSGSLQAVDSSGATVFVAPAPTMWDSSTTAGATALNSGRTARSLTAAPDDSGTDPSTAEGPGAGAQSAPVPVTVSGNSVSLTPVADVLHGTGTHYPVFIDPSFIAWQAGDPTWTWVQSAHTTTDNFGVYGTSQSSQPGLGLCGTYPDGGSCSPSDKERTYYQFSISRLATLSDYIASATLKVTQTYSADWSCTNAYAVRAFYTPTQIGHGTNWDTQPGGGAMQPDNSDNVGGTGSTGCSGNVDFAYNADTSVTTVLNSSTPNTITFGLYGDESNANGFKRLSNKASLTVNYDHTPDVPVTMAASPNPQYVSAGTTQPCSTSTNPANAFLGNPGLAPGLQLKAIVASPISQPVRGYFDLWDGSADGAPTIDSGYSSGYISPPSNTAVYQVPTSELTDGHVYGWDAAADDGILTSGPSQHCYFRVDLSPPTVSMPTAPTLIDAGSLAYTFPPAGNGQTTGLHTGQQGYIPFTAADPSNHGPNSGLACLRWSFDPTLADAGWQCGTHLPTSTGLFATPVHWGTNILYAQAEDNAGNYSGVASYAFYVPWNPNGPKPVFGDTTGDGSPDIVVPGSDGNLYAHSVPGNTQATSPAVSLAAKVPDSPSGDTWKNYQVTHRGSMRLDSHLDDLIAHKSGSTQLYFYNNPGNTGADGRFDASSTVGRPACTTCTGYAADWSKTLQIAALGDPSTTQLTVNGLFDSYTGLLTTESNSSGDAGLWFYPTVSYGAFGQPVCLATTGWKNFDLISPGDTSGSGKPGMWARDRTTGDITAYTFTTGTLTPPPDEFGDPVPSVPTVTAISSGTKIGNVSAATDPGIGSDSDLTGDGISDLWTITTAGTLTVRPGKTVGGTPTTAVNGFDAAFVAGNTTSAADQWPLKGNGSDTDAQNPATAHGNTGWGTDHAGTASGAATFTGTTGYLQTSRAALDATKSYTVSAWVKLNSLTTTQIAVGQGTVNHQAFYLGYHADLHSWVFMTTTSDTPTTNFCAASGGTPTIGTWTHLTAVYNADSNIMSLYVNGALTTDAALNTTPVYNSSAPLTIGATLTLGSTTPTNQLNGSVADVRAFPAALTNGEVSSLYTTS</sequence>